<keyword evidence="3 6" id="KW-0547">Nucleotide-binding</keyword>
<dbReference type="RefSeq" id="WP_181732572.1">
    <property type="nucleotide sequence ID" value="NZ_JACEIR010000009.1"/>
</dbReference>
<dbReference type="AlphaFoldDB" id="A0A8I1AHD7"/>
<dbReference type="InterPro" id="IPR029056">
    <property type="entry name" value="Ribokinase-like"/>
</dbReference>
<dbReference type="FunFam" id="3.40.1190.20:FF:000001">
    <property type="entry name" value="Phosphofructokinase"/>
    <property type="match status" value="1"/>
</dbReference>
<dbReference type="GO" id="GO:0016052">
    <property type="term" value="P:carbohydrate catabolic process"/>
    <property type="evidence" value="ECO:0007669"/>
    <property type="project" value="UniProtKB-ARBA"/>
</dbReference>
<evidence type="ECO:0000256" key="5">
    <source>
        <dbReference type="ARBA" id="ARBA00022840"/>
    </source>
</evidence>
<dbReference type="InterPro" id="IPR002173">
    <property type="entry name" value="Carboh/pur_kinase_PfkB_CS"/>
</dbReference>
<comment type="similarity">
    <text evidence="6">Belongs to the carbohydrate kinase PfkB family. LacC subfamily.</text>
</comment>
<sequence length="318" mass="34611">MILTITLNPSVDIRYTLDSFRTGTVNRVEHVSKTAGGKGLNVARVLRQLGEPVAVSGFLGGELGAYIRSEIAQLGIRDAFVPIRGRTRNCIAILHQGLQTEILESGPVIEKSEQERFLRCFSEYSVKSKVITISGSLPKGVPERFYEQLLDKARGVPVLLDTKGSLLKKVLASGKKPYLIKPNQDELNDMLGTGLDSLSRLTGALKSPLLAGVPWIVVTLGEKGAVIKHKGVFYRAKVPRIEPKNPVGSGDSVIAGFAAGMARGFDGERLIRFSLSMGVLNAMEEKTGYIDPRKLNGCMKEIRIETVHEGLADEEGNR</sequence>
<dbReference type="SUPFAM" id="SSF53613">
    <property type="entry name" value="Ribokinase-like"/>
    <property type="match status" value="1"/>
</dbReference>
<comment type="pathway">
    <text evidence="6">Carbohydrate metabolism; D-tagatose 6-phosphate degradation; D-glyceraldehyde 3-phosphate and glycerone phosphate from D-tagatose 6-phosphate: step 1/2.</text>
</comment>
<keyword evidence="4 7" id="KW-0418">Kinase</keyword>
<evidence type="ECO:0000256" key="1">
    <source>
        <dbReference type="ARBA" id="ARBA00005380"/>
    </source>
</evidence>
<dbReference type="GO" id="GO:0009024">
    <property type="term" value="F:tagatose-6-phosphate kinase activity"/>
    <property type="evidence" value="ECO:0007669"/>
    <property type="project" value="UniProtKB-EC"/>
</dbReference>
<dbReference type="PANTHER" id="PTHR46566">
    <property type="entry name" value="1-PHOSPHOFRUCTOKINASE-RELATED"/>
    <property type="match status" value="1"/>
</dbReference>
<evidence type="ECO:0000256" key="7">
    <source>
        <dbReference type="RuleBase" id="RU003704"/>
    </source>
</evidence>
<keyword evidence="5 6" id="KW-0067">ATP-binding</keyword>
<dbReference type="PIRSF" id="PIRSF000535">
    <property type="entry name" value="1PFK/6PFK/LacC"/>
    <property type="match status" value="1"/>
</dbReference>
<feature type="domain" description="Carbohydrate kinase PfkB" evidence="8">
    <location>
        <begin position="12"/>
        <end position="286"/>
    </location>
</feature>
<comment type="caution">
    <text evidence="9">The sequence shown here is derived from an EMBL/GenBank/DDBJ whole genome shotgun (WGS) entry which is preliminary data.</text>
</comment>
<evidence type="ECO:0000256" key="4">
    <source>
        <dbReference type="ARBA" id="ARBA00022777"/>
    </source>
</evidence>
<comment type="similarity">
    <text evidence="1">Belongs to the carbohydrate kinase pfkB family.</text>
</comment>
<dbReference type="InterPro" id="IPR011611">
    <property type="entry name" value="PfkB_dom"/>
</dbReference>
<keyword evidence="6" id="KW-0423">Lactose metabolism</keyword>
<dbReference type="NCBIfam" id="TIGR03168">
    <property type="entry name" value="1-PFK"/>
    <property type="match status" value="1"/>
</dbReference>
<proteinExistence type="inferred from homology"/>
<dbReference type="GO" id="GO:2001059">
    <property type="term" value="P:D-tagatose 6-phosphate catabolic process"/>
    <property type="evidence" value="ECO:0007669"/>
    <property type="project" value="UniProtKB-UniPathway"/>
</dbReference>
<dbReference type="GO" id="GO:0008443">
    <property type="term" value="F:phosphofructokinase activity"/>
    <property type="evidence" value="ECO:0007669"/>
    <property type="project" value="TreeGrafter"/>
</dbReference>
<gene>
    <name evidence="9" type="ORF">I8U20_11800</name>
</gene>
<dbReference type="GO" id="GO:0005524">
    <property type="term" value="F:ATP binding"/>
    <property type="evidence" value="ECO:0007669"/>
    <property type="project" value="UniProtKB-KW"/>
</dbReference>
<dbReference type="Gene3D" id="3.40.1190.20">
    <property type="match status" value="1"/>
</dbReference>
<organism evidence="9 10">
    <name type="scientific">Thermoactinomyces intermedius</name>
    <dbReference type="NCBI Taxonomy" id="2024"/>
    <lineage>
        <taxon>Bacteria</taxon>
        <taxon>Bacillati</taxon>
        <taxon>Bacillota</taxon>
        <taxon>Bacilli</taxon>
        <taxon>Bacillales</taxon>
        <taxon>Thermoactinomycetaceae</taxon>
        <taxon>Thermoactinomyces</taxon>
    </lineage>
</organism>
<dbReference type="PROSITE" id="PS00583">
    <property type="entry name" value="PFKB_KINASES_1"/>
    <property type="match status" value="1"/>
</dbReference>
<dbReference type="EC" id="2.7.1.144" evidence="6"/>
<name>A0A8I1AHD7_THEIN</name>
<dbReference type="CDD" id="cd01164">
    <property type="entry name" value="FruK_PfkB_like"/>
    <property type="match status" value="1"/>
</dbReference>
<evidence type="ECO:0000256" key="2">
    <source>
        <dbReference type="ARBA" id="ARBA00022679"/>
    </source>
</evidence>
<dbReference type="GO" id="GO:0044281">
    <property type="term" value="P:small molecule metabolic process"/>
    <property type="evidence" value="ECO:0007669"/>
    <property type="project" value="UniProtKB-ARBA"/>
</dbReference>
<evidence type="ECO:0000313" key="10">
    <source>
        <dbReference type="Proteomes" id="UP000633619"/>
    </source>
</evidence>
<dbReference type="InterPro" id="IPR017583">
    <property type="entry name" value="Tagatose/fructose_Pkinase"/>
</dbReference>
<dbReference type="GO" id="GO:0005829">
    <property type="term" value="C:cytosol"/>
    <property type="evidence" value="ECO:0007669"/>
    <property type="project" value="TreeGrafter"/>
</dbReference>
<dbReference type="UniPathway" id="UPA00704">
    <property type="reaction ID" value="UER00715"/>
</dbReference>
<dbReference type="EMBL" id="JAECVW010000008">
    <property type="protein sequence ID" value="MBH8596013.1"/>
    <property type="molecule type" value="Genomic_DNA"/>
</dbReference>
<accession>A0A8I1AHD7</accession>
<protein>
    <recommendedName>
        <fullName evidence="6">Tagatose-6-phosphate kinase</fullName>
        <ecNumber evidence="6">2.7.1.144</ecNumber>
    </recommendedName>
</protein>
<evidence type="ECO:0000313" key="9">
    <source>
        <dbReference type="EMBL" id="MBH8596013.1"/>
    </source>
</evidence>
<dbReference type="PRINTS" id="PR00990">
    <property type="entry name" value="RIBOKINASE"/>
</dbReference>
<dbReference type="Proteomes" id="UP000633619">
    <property type="component" value="Unassembled WGS sequence"/>
</dbReference>
<keyword evidence="10" id="KW-1185">Reference proteome</keyword>
<dbReference type="PROSITE" id="PS00584">
    <property type="entry name" value="PFKB_KINASES_2"/>
    <property type="match status" value="1"/>
</dbReference>
<evidence type="ECO:0000256" key="6">
    <source>
        <dbReference type="PIRNR" id="PIRNR000535"/>
    </source>
</evidence>
<evidence type="ECO:0000256" key="3">
    <source>
        <dbReference type="ARBA" id="ARBA00022741"/>
    </source>
</evidence>
<reference evidence="9 10" key="1">
    <citation type="submission" date="2020-12" db="EMBL/GenBank/DDBJ databases">
        <title>WGS of Thermoactinomyces spp.</title>
        <authorList>
            <person name="Cheng K."/>
        </authorList>
    </citation>
    <scope>NUCLEOTIDE SEQUENCE [LARGE SCALE GENOMIC DNA]</scope>
    <source>
        <strain evidence="10">CICC 10671\DSM 43846</strain>
    </source>
</reference>
<dbReference type="Pfam" id="PF00294">
    <property type="entry name" value="PfkB"/>
    <property type="match status" value="1"/>
</dbReference>
<comment type="catalytic activity">
    <reaction evidence="6">
        <text>D-tagatofuranose 6-phosphate + ATP = D-tagatofuranose 1,6-bisphosphate + ADP + H(+)</text>
        <dbReference type="Rhea" id="RHEA:12420"/>
        <dbReference type="ChEBI" id="CHEBI:15378"/>
        <dbReference type="ChEBI" id="CHEBI:30616"/>
        <dbReference type="ChEBI" id="CHEBI:58694"/>
        <dbReference type="ChEBI" id="CHEBI:58695"/>
        <dbReference type="ChEBI" id="CHEBI:456216"/>
        <dbReference type="EC" id="2.7.1.144"/>
    </reaction>
</comment>
<dbReference type="InterPro" id="IPR002139">
    <property type="entry name" value="Ribo/fructo_kinase"/>
</dbReference>
<dbReference type="PANTHER" id="PTHR46566:SF5">
    <property type="entry name" value="1-PHOSPHOFRUCTOKINASE"/>
    <property type="match status" value="1"/>
</dbReference>
<keyword evidence="2 6" id="KW-0808">Transferase</keyword>
<evidence type="ECO:0000259" key="8">
    <source>
        <dbReference type="Pfam" id="PF00294"/>
    </source>
</evidence>
<dbReference type="GO" id="GO:0005988">
    <property type="term" value="P:lactose metabolic process"/>
    <property type="evidence" value="ECO:0007669"/>
    <property type="project" value="UniProtKB-KW"/>
</dbReference>